<evidence type="ECO:0000313" key="2">
    <source>
        <dbReference type="EMBL" id="TWU35311.1"/>
    </source>
</evidence>
<dbReference type="AlphaFoldDB" id="A0A5C6DHV8"/>
<dbReference type="InterPro" id="IPR045964">
    <property type="entry name" value="DUF6384"/>
</dbReference>
<accession>A0A5C6DHV8</accession>
<keyword evidence="1" id="KW-0472">Membrane</keyword>
<gene>
    <name evidence="2" type="ORF">Q31b_54070</name>
</gene>
<dbReference type="Pfam" id="PF19911">
    <property type="entry name" value="DUF6384"/>
    <property type="match status" value="1"/>
</dbReference>
<evidence type="ECO:0000256" key="1">
    <source>
        <dbReference type="SAM" id="Phobius"/>
    </source>
</evidence>
<feature type="transmembrane region" description="Helical" evidence="1">
    <location>
        <begin position="101"/>
        <end position="119"/>
    </location>
</feature>
<dbReference type="Proteomes" id="UP000315471">
    <property type="component" value="Unassembled WGS sequence"/>
</dbReference>
<reference evidence="2 3" key="1">
    <citation type="submission" date="2019-02" db="EMBL/GenBank/DDBJ databases">
        <title>Deep-cultivation of Planctomycetes and their phenomic and genomic characterization uncovers novel biology.</title>
        <authorList>
            <person name="Wiegand S."/>
            <person name="Jogler M."/>
            <person name="Boedeker C."/>
            <person name="Pinto D."/>
            <person name="Vollmers J."/>
            <person name="Rivas-Marin E."/>
            <person name="Kohn T."/>
            <person name="Peeters S.H."/>
            <person name="Heuer A."/>
            <person name="Rast P."/>
            <person name="Oberbeckmann S."/>
            <person name="Bunk B."/>
            <person name="Jeske O."/>
            <person name="Meyerdierks A."/>
            <person name="Storesund J.E."/>
            <person name="Kallscheuer N."/>
            <person name="Luecker S."/>
            <person name="Lage O.M."/>
            <person name="Pohl T."/>
            <person name="Merkel B.J."/>
            <person name="Hornburger P."/>
            <person name="Mueller R.-W."/>
            <person name="Bruemmer F."/>
            <person name="Labrenz M."/>
            <person name="Spormann A.M."/>
            <person name="Op Den Camp H."/>
            <person name="Overmann J."/>
            <person name="Amann R."/>
            <person name="Jetten M.S.M."/>
            <person name="Mascher T."/>
            <person name="Medema M.H."/>
            <person name="Devos D.P."/>
            <person name="Kaster A.-K."/>
            <person name="Ovreas L."/>
            <person name="Rohde M."/>
            <person name="Galperin M.Y."/>
            <person name="Jogler C."/>
        </authorList>
    </citation>
    <scope>NUCLEOTIDE SEQUENCE [LARGE SCALE GENOMIC DNA]</scope>
    <source>
        <strain evidence="2 3">Q31b</strain>
    </source>
</reference>
<protein>
    <submittedName>
        <fullName evidence="2">Uncharacterized protein</fullName>
    </submittedName>
</protein>
<dbReference type="EMBL" id="SJPY01000010">
    <property type="protein sequence ID" value="TWU35311.1"/>
    <property type="molecule type" value="Genomic_DNA"/>
</dbReference>
<keyword evidence="3" id="KW-1185">Reference proteome</keyword>
<organism evidence="2 3">
    <name type="scientific">Novipirellula aureliae</name>
    <dbReference type="NCBI Taxonomy" id="2527966"/>
    <lineage>
        <taxon>Bacteria</taxon>
        <taxon>Pseudomonadati</taxon>
        <taxon>Planctomycetota</taxon>
        <taxon>Planctomycetia</taxon>
        <taxon>Pirellulales</taxon>
        <taxon>Pirellulaceae</taxon>
        <taxon>Novipirellula</taxon>
    </lineage>
</organism>
<keyword evidence="1" id="KW-1133">Transmembrane helix</keyword>
<evidence type="ECO:0000313" key="3">
    <source>
        <dbReference type="Proteomes" id="UP000315471"/>
    </source>
</evidence>
<keyword evidence="1" id="KW-0812">Transmembrane</keyword>
<name>A0A5C6DHV8_9BACT</name>
<proteinExistence type="predicted"/>
<sequence length="120" mass="13725">MSGIELPGENLTIEETLRVLDVARELRSRRETAEEMFRRDDIRTNLRKKLLKATEITGDKVTEAEIDMAISQYLAAVHQYHDPKPGFKNVLAHLWVWRDRVLLAAGALTVVAGGLWYFFA</sequence>
<comment type="caution">
    <text evidence="2">The sequence shown here is derived from an EMBL/GenBank/DDBJ whole genome shotgun (WGS) entry which is preliminary data.</text>
</comment>